<comment type="similarity">
    <text evidence="2 7">Belongs to the nonaspanin (TM9SF) (TC 9.A.2) family.</text>
</comment>
<comment type="caution">
    <text evidence="7">Lacks conserved residue(s) required for the propagation of feature annotation.</text>
</comment>
<dbReference type="eggNOG" id="KOG1278">
    <property type="taxonomic scope" value="Eukaryota"/>
</dbReference>
<dbReference type="PANTHER" id="PTHR10766">
    <property type="entry name" value="TRANSMEMBRANE 9 SUPERFAMILY PROTEIN"/>
    <property type="match status" value="1"/>
</dbReference>
<dbReference type="InterPro" id="IPR004240">
    <property type="entry name" value="EMP70"/>
</dbReference>
<evidence type="ECO:0000313" key="8">
    <source>
        <dbReference type="EMBL" id="OAJ42810.1"/>
    </source>
</evidence>
<gene>
    <name evidence="8" type="ORF">BDEG_26221</name>
</gene>
<reference evidence="8 9" key="1">
    <citation type="submission" date="2006-10" db="EMBL/GenBank/DDBJ databases">
        <title>The Genome Sequence of Batrachochytrium dendrobatidis JEL423.</title>
        <authorList>
            <consortium name="The Broad Institute Genome Sequencing Platform"/>
            <person name="Birren B."/>
            <person name="Lander E."/>
            <person name="Galagan J."/>
            <person name="Cuomo C."/>
            <person name="Devon K."/>
            <person name="Jaffe D."/>
            <person name="Butler J."/>
            <person name="Alvarez P."/>
            <person name="Gnerre S."/>
            <person name="Grabherr M."/>
            <person name="Kleber M."/>
            <person name="Mauceli E."/>
            <person name="Brockman W."/>
            <person name="Young S."/>
            <person name="LaButti K."/>
            <person name="Sykes S."/>
            <person name="DeCaprio D."/>
            <person name="Crawford M."/>
            <person name="Koehrsen M."/>
            <person name="Engels R."/>
            <person name="Montgomery P."/>
            <person name="Pearson M."/>
            <person name="Howarth C."/>
            <person name="Larson L."/>
            <person name="White J."/>
            <person name="O'Leary S."/>
            <person name="Kodira C."/>
            <person name="Zeng Q."/>
            <person name="Yandava C."/>
            <person name="Alvarado L."/>
            <person name="Longcore J."/>
            <person name="James T."/>
        </authorList>
    </citation>
    <scope>NUCLEOTIDE SEQUENCE [LARGE SCALE GENOMIC DNA]</scope>
    <source>
        <strain evidence="8 9">JEL423</strain>
    </source>
</reference>
<comment type="subcellular location">
    <subcellularLocation>
        <location evidence="1">Membrane</location>
        <topology evidence="1">Multi-pass membrane protein</topology>
    </subcellularLocation>
</comment>
<dbReference type="VEuPathDB" id="FungiDB:BDEG_26221"/>
<feature type="transmembrane region" description="Helical" evidence="7">
    <location>
        <begin position="135"/>
        <end position="154"/>
    </location>
</feature>
<evidence type="ECO:0000256" key="7">
    <source>
        <dbReference type="RuleBase" id="RU363079"/>
    </source>
</evidence>
<evidence type="ECO:0000256" key="4">
    <source>
        <dbReference type="ARBA" id="ARBA00022729"/>
    </source>
</evidence>
<dbReference type="PANTHER" id="PTHR10766:SF111">
    <property type="entry name" value="TRANSMEMBRANE 9 SUPERFAMILY MEMBER 2"/>
    <property type="match status" value="1"/>
</dbReference>
<dbReference type="Pfam" id="PF02990">
    <property type="entry name" value="EMP70"/>
    <property type="match status" value="1"/>
</dbReference>
<evidence type="ECO:0000313" key="9">
    <source>
        <dbReference type="Proteomes" id="UP000077115"/>
    </source>
</evidence>
<accession>A0A177WTS0</accession>
<evidence type="ECO:0000256" key="1">
    <source>
        <dbReference type="ARBA" id="ARBA00004141"/>
    </source>
</evidence>
<evidence type="ECO:0000256" key="6">
    <source>
        <dbReference type="ARBA" id="ARBA00023136"/>
    </source>
</evidence>
<proteinExistence type="inferred from homology"/>
<reference evidence="8 9" key="2">
    <citation type="submission" date="2016-05" db="EMBL/GenBank/DDBJ databases">
        <title>Lineage-specific infection strategies underlie the spectrum of fungal disease in amphibians.</title>
        <authorList>
            <person name="Cuomo C.A."/>
            <person name="Farrer R.A."/>
            <person name="James T."/>
            <person name="Longcore J."/>
            <person name="Birren B."/>
        </authorList>
    </citation>
    <scope>NUCLEOTIDE SEQUENCE [LARGE SCALE GENOMIC DNA]</scope>
    <source>
        <strain evidence="8 9">JEL423</strain>
    </source>
</reference>
<sequence>MIQENYLVEWIIDDLPGATVKFDMYELNNHLVLNILYNEHSLGNVVIVGFEVYPARQDYIIAWCISVRTFSGACQSDINPQSAVSFFLPENGHTNIEWSYSISWQLDTSVGWSNRWDRYLVIQQKSVTWNSVTNSLTLVFMLTALVAIVVLYTLSRDILQSNDIENPNCQKVSTDINKKNTVDYAIGWKALQNDVFRSVQNS</sequence>
<keyword evidence="6 7" id="KW-0472">Membrane</keyword>
<evidence type="ECO:0000256" key="3">
    <source>
        <dbReference type="ARBA" id="ARBA00022692"/>
    </source>
</evidence>
<dbReference type="STRING" id="403673.A0A177WTS0"/>
<dbReference type="GO" id="GO:0072657">
    <property type="term" value="P:protein localization to membrane"/>
    <property type="evidence" value="ECO:0007669"/>
    <property type="project" value="TreeGrafter"/>
</dbReference>
<evidence type="ECO:0000256" key="5">
    <source>
        <dbReference type="ARBA" id="ARBA00022989"/>
    </source>
</evidence>
<evidence type="ECO:0000256" key="2">
    <source>
        <dbReference type="ARBA" id="ARBA00005227"/>
    </source>
</evidence>
<name>A0A177WTS0_BATDL</name>
<organism evidence="8 9">
    <name type="scientific">Batrachochytrium dendrobatidis (strain JEL423)</name>
    <dbReference type="NCBI Taxonomy" id="403673"/>
    <lineage>
        <taxon>Eukaryota</taxon>
        <taxon>Fungi</taxon>
        <taxon>Fungi incertae sedis</taxon>
        <taxon>Chytridiomycota</taxon>
        <taxon>Chytridiomycota incertae sedis</taxon>
        <taxon>Chytridiomycetes</taxon>
        <taxon>Rhizophydiales</taxon>
        <taxon>Rhizophydiales incertae sedis</taxon>
        <taxon>Batrachochytrium</taxon>
    </lineage>
</organism>
<dbReference type="GO" id="GO:0016020">
    <property type="term" value="C:membrane"/>
    <property type="evidence" value="ECO:0007669"/>
    <property type="project" value="UniProtKB-SubCell"/>
</dbReference>
<dbReference type="GO" id="GO:0005737">
    <property type="term" value="C:cytoplasm"/>
    <property type="evidence" value="ECO:0007669"/>
    <property type="project" value="UniProtKB-ARBA"/>
</dbReference>
<dbReference type="EMBL" id="DS022308">
    <property type="protein sequence ID" value="OAJ42810.1"/>
    <property type="molecule type" value="Genomic_DNA"/>
</dbReference>
<keyword evidence="4" id="KW-0732">Signal</keyword>
<dbReference type="GO" id="GO:0007034">
    <property type="term" value="P:vacuolar transport"/>
    <property type="evidence" value="ECO:0007669"/>
    <property type="project" value="TreeGrafter"/>
</dbReference>
<protein>
    <recommendedName>
        <fullName evidence="7">Transmembrane 9 superfamily member</fullName>
    </recommendedName>
</protein>
<keyword evidence="3 7" id="KW-0812">Transmembrane</keyword>
<keyword evidence="5 7" id="KW-1133">Transmembrane helix</keyword>
<dbReference type="AlphaFoldDB" id="A0A177WTS0"/>
<dbReference type="Proteomes" id="UP000077115">
    <property type="component" value="Unassembled WGS sequence"/>
</dbReference>